<accession>A0AAV4QC72</accession>
<keyword evidence="2" id="KW-1185">Reference proteome</keyword>
<organism evidence="1 2">
    <name type="scientific">Caerostris darwini</name>
    <dbReference type="NCBI Taxonomy" id="1538125"/>
    <lineage>
        <taxon>Eukaryota</taxon>
        <taxon>Metazoa</taxon>
        <taxon>Ecdysozoa</taxon>
        <taxon>Arthropoda</taxon>
        <taxon>Chelicerata</taxon>
        <taxon>Arachnida</taxon>
        <taxon>Araneae</taxon>
        <taxon>Araneomorphae</taxon>
        <taxon>Entelegynae</taxon>
        <taxon>Araneoidea</taxon>
        <taxon>Araneidae</taxon>
        <taxon>Caerostris</taxon>
    </lineage>
</organism>
<protein>
    <submittedName>
        <fullName evidence="1">Uncharacterized protein</fullName>
    </submittedName>
</protein>
<dbReference type="PANTHER" id="PTHR36159:SF1">
    <property type="entry name" value="RETROVIRUS-RELATED POL POLYPROTEIN FROM TRANSPOSON 412-LIKE PROTEIN"/>
    <property type="match status" value="1"/>
</dbReference>
<sequence>MKKEKGFRDVFAIDTLPKKMRKFENGIVNLDISTRSGTHWVCYYSDPQSDFVEYFDPFGVEHSITIPNGNYMISELNEVIEDHFNGKSPIIFDVHQATSRFIIKLDKGFTIDFEGGNLHEILGFESKVYDQPKQRGKYIADISKGIDDIFIHCDLIISLYNEGTSDILYLFSPLNPPGSMIVINEINPLFEEVTKYDENHIENVYYKEHRVDGNVVDPDKSQQMYTFTISDTNDAILYLDGYICIDVKILDNVEDNVTLVNTGNLFTRGTLQIGGHIIEEISKPSLVHFIHSLGNFTKDYESSEATNMFIFKDTADSSDREPFTFVGTHGDNEKMPSLIKKIKMNEKYNKGFDQRYNLTTGSKLTKIVIPLYQWFGFFNDFRKLMTGNEVKFEFMRNELVNNMLYTNVNNKVYKVSIPNITLWLPHVRLNPEVSVKYLAFLESNEDLEIEWVAPILRESDSLGDSSGTIPVKLLADDIISILVIPQYVERENNENQNNMVFDNLDLTSCSIIINDIRYRFGISGKEMKKGPRGSPGIGFKLTDDGNYDMEKKKLKNVDEPVDISDVATKSYVDSNKIELKSDIVKLQKRSLIHSEHGDFDARNKIIGNVKDPINNLNVVNKQYLENNALSRKNTIPIEKFYNVNNIPLKNLSDPQDKNDAVHKEYVDNMLTRDHDVLNETFLATQKYIMNTYHASFRIVFNKFTPLLLTPDLRLKTDMLMKITFHLKKFAYNPFIAIALVNDDESFDGSHHGPIRSLNPIILITYGKNKSQLQIDLSFANEVQTTNLLFKAYLYIEKLSDFDL</sequence>
<name>A0AAV4QC72_9ARAC</name>
<reference evidence="1 2" key="1">
    <citation type="submission" date="2021-06" db="EMBL/GenBank/DDBJ databases">
        <title>Caerostris darwini draft genome.</title>
        <authorList>
            <person name="Kono N."/>
            <person name="Arakawa K."/>
        </authorList>
    </citation>
    <scope>NUCLEOTIDE SEQUENCE [LARGE SCALE GENOMIC DNA]</scope>
</reference>
<dbReference type="Proteomes" id="UP001054837">
    <property type="component" value="Unassembled WGS sequence"/>
</dbReference>
<evidence type="ECO:0000313" key="1">
    <source>
        <dbReference type="EMBL" id="GIY05711.1"/>
    </source>
</evidence>
<proteinExistence type="predicted"/>
<evidence type="ECO:0000313" key="2">
    <source>
        <dbReference type="Proteomes" id="UP001054837"/>
    </source>
</evidence>
<dbReference type="PANTHER" id="PTHR36159">
    <property type="entry name" value="PROTEIN CBG23766"/>
    <property type="match status" value="1"/>
</dbReference>
<gene>
    <name evidence="1" type="primary">AVEN_262692_1</name>
    <name evidence="1" type="ORF">CDAR_564781</name>
</gene>
<dbReference type="AlphaFoldDB" id="A0AAV4QC72"/>
<dbReference type="Gene3D" id="3.40.395.10">
    <property type="entry name" value="Adenoviral Proteinase, Chain A"/>
    <property type="match status" value="1"/>
</dbReference>
<comment type="caution">
    <text evidence="1">The sequence shown here is derived from an EMBL/GenBank/DDBJ whole genome shotgun (WGS) entry which is preliminary data.</text>
</comment>
<dbReference type="EMBL" id="BPLQ01004122">
    <property type="protein sequence ID" value="GIY05711.1"/>
    <property type="molecule type" value="Genomic_DNA"/>
</dbReference>